<dbReference type="GeneID" id="41588218"/>
<evidence type="ECO:0000313" key="1">
    <source>
        <dbReference type="EMBL" id="SIM59708.1"/>
    </source>
</evidence>
<dbReference type="InterPro" id="IPR029058">
    <property type="entry name" value="AB_hydrolase_fold"/>
</dbReference>
<protein>
    <submittedName>
        <fullName evidence="1">Putative esterase</fullName>
    </submittedName>
</protein>
<sequence>MTMKVVEDEIEAVSLKNNYLNDPWKRKITIIEHNVNDTTPILIGLAGFYGSSSSFFNRSFTSIDFMGVLNKIINHDRVNSFIIALPDSMTSLGGNQYLNSIAVGNYEDYIVNDVMGYLETRYGIRNTGLFGKSSGGFGAYNLTIRNPEKFQGFIDVSGDCGFEYSYIRDFPDAIRMIRNNGLSEIIRQFKEKDFHTMAELNTMNIIAMAAFYSPDNGEERKISLPFNVNTGEIKSNIWFRWKAYDPLVNVYDHFEKLREKKIILQTGKNDEFSLNLGIEGLSKILLMHSVDHVSQTYEGGHFGIDYLYLDSIPELISYLREF</sequence>
<dbReference type="Gene3D" id="3.40.50.1820">
    <property type="entry name" value="alpha/beta hydrolase"/>
    <property type="match status" value="1"/>
</dbReference>
<organism evidence="1 2">
    <name type="scientific">Cuniculiplasma divulgatum</name>
    <dbReference type="NCBI Taxonomy" id="1673428"/>
    <lineage>
        <taxon>Archaea</taxon>
        <taxon>Methanobacteriati</taxon>
        <taxon>Thermoplasmatota</taxon>
        <taxon>Thermoplasmata</taxon>
        <taxon>Thermoplasmatales</taxon>
        <taxon>Cuniculiplasmataceae</taxon>
        <taxon>Cuniculiplasma</taxon>
    </lineage>
</organism>
<dbReference type="Pfam" id="PF00756">
    <property type="entry name" value="Esterase"/>
    <property type="match status" value="1"/>
</dbReference>
<dbReference type="EMBL" id="LT671858">
    <property type="protein sequence ID" value="SIM59708.1"/>
    <property type="molecule type" value="Genomic_DNA"/>
</dbReference>
<accession>A0A1N5UHK4</accession>
<dbReference type="SUPFAM" id="SSF53474">
    <property type="entry name" value="alpha/beta-Hydrolases"/>
    <property type="match status" value="1"/>
</dbReference>
<name>A0A1N5UHK4_9ARCH</name>
<dbReference type="Proteomes" id="UP000195607">
    <property type="component" value="Chromosome I"/>
</dbReference>
<reference evidence="1 2" key="1">
    <citation type="submission" date="2016-04" db="EMBL/GenBank/DDBJ databases">
        <authorList>
            <person name="Evans L.H."/>
            <person name="Alamgir A."/>
            <person name="Owens N."/>
            <person name="Weber N.D."/>
            <person name="Virtaneva K."/>
            <person name="Barbian K."/>
            <person name="Babar A."/>
            <person name="Rosenke K."/>
        </authorList>
    </citation>
    <scope>NUCLEOTIDE SEQUENCE [LARGE SCALE GENOMIC DNA]</scope>
    <source>
        <strain evidence="2">S5(T) (JCM 30642 \VKM B-2941)</strain>
    </source>
</reference>
<gene>
    <name evidence="1" type="ORF">CSP5_0949</name>
</gene>
<proteinExistence type="predicted"/>
<dbReference type="AlphaFoldDB" id="A0A1N5UHK4"/>
<evidence type="ECO:0000313" key="2">
    <source>
        <dbReference type="Proteomes" id="UP000195607"/>
    </source>
</evidence>
<dbReference type="RefSeq" id="WP_241869841.1">
    <property type="nucleotide sequence ID" value="NZ_LT671858.1"/>
</dbReference>
<dbReference type="InterPro" id="IPR000801">
    <property type="entry name" value="Esterase-like"/>
</dbReference>